<evidence type="ECO:0000313" key="3">
    <source>
        <dbReference type="Proteomes" id="UP000219068"/>
    </source>
</evidence>
<evidence type="ECO:0000259" key="1">
    <source>
        <dbReference type="Pfam" id="PF25181"/>
    </source>
</evidence>
<dbReference type="EMBL" id="OBMM01000001">
    <property type="protein sequence ID" value="SOB95087.1"/>
    <property type="molecule type" value="Genomic_DNA"/>
</dbReference>
<dbReference type="RefSeq" id="WP_212684427.1">
    <property type="nucleotide sequence ID" value="NZ_OBMM01000001.1"/>
</dbReference>
<feature type="domain" description="Bbp19-like phage" evidence="1">
    <location>
        <begin position="24"/>
        <end position="72"/>
    </location>
</feature>
<accession>A0A285RRZ3</accession>
<reference evidence="2 3" key="1">
    <citation type="submission" date="2017-08" db="EMBL/GenBank/DDBJ databases">
        <authorList>
            <person name="de Groot N.N."/>
        </authorList>
    </citation>
    <scope>NUCLEOTIDE SEQUENCE [LARGE SCALE GENOMIC DNA]</scope>
    <source>
        <strain evidence="2 3">USBA 78</strain>
    </source>
</reference>
<protein>
    <recommendedName>
        <fullName evidence="1">Bbp19-like phage domain-containing protein</fullName>
    </recommendedName>
</protein>
<dbReference type="Pfam" id="PF25181">
    <property type="entry name" value="Phage_Bbp19"/>
    <property type="match status" value="1"/>
</dbReference>
<gene>
    <name evidence="2" type="ORF">SAMN05428964_1011372</name>
</gene>
<dbReference type="InterPro" id="IPR057447">
    <property type="entry name" value="Bbp19-like_phage"/>
</dbReference>
<proteinExistence type="predicted"/>
<organism evidence="2 3">
    <name type="scientific">Thalassospira xiamenensis</name>
    <dbReference type="NCBI Taxonomy" id="220697"/>
    <lineage>
        <taxon>Bacteria</taxon>
        <taxon>Pseudomonadati</taxon>
        <taxon>Pseudomonadota</taxon>
        <taxon>Alphaproteobacteria</taxon>
        <taxon>Rhodospirillales</taxon>
        <taxon>Thalassospiraceae</taxon>
        <taxon>Thalassospira</taxon>
    </lineage>
</organism>
<name>A0A285RRZ3_9PROT</name>
<dbReference type="AlphaFoldDB" id="A0A285RRZ3"/>
<evidence type="ECO:0000313" key="2">
    <source>
        <dbReference type="EMBL" id="SOB95087.1"/>
    </source>
</evidence>
<sequence length="117" mass="12702">MSGWDWFDGLAAADETDEADRVHWQQCFGTSAGQKVLAELERSILRTALGPQSPDRAIWMREGQRALVLQMARLARGSVNGIPAKAGIQTAVPHSRFWWECAVLKAAGAGPSLQEAA</sequence>
<dbReference type="Proteomes" id="UP000219068">
    <property type="component" value="Unassembled WGS sequence"/>
</dbReference>